<dbReference type="AlphaFoldDB" id="A0A9P0NM29"/>
<name>A0A9P0NM29_APHGO</name>
<organism evidence="2 3">
    <name type="scientific">Aphis gossypii</name>
    <name type="common">Cotton aphid</name>
    <dbReference type="NCBI Taxonomy" id="80765"/>
    <lineage>
        <taxon>Eukaryota</taxon>
        <taxon>Metazoa</taxon>
        <taxon>Ecdysozoa</taxon>
        <taxon>Arthropoda</taxon>
        <taxon>Hexapoda</taxon>
        <taxon>Insecta</taxon>
        <taxon>Pterygota</taxon>
        <taxon>Neoptera</taxon>
        <taxon>Paraneoptera</taxon>
        <taxon>Hemiptera</taxon>
        <taxon>Sternorrhyncha</taxon>
        <taxon>Aphidomorpha</taxon>
        <taxon>Aphidoidea</taxon>
        <taxon>Aphididae</taxon>
        <taxon>Aphidini</taxon>
        <taxon>Aphis</taxon>
        <taxon>Aphis</taxon>
    </lineage>
</organism>
<dbReference type="InterPro" id="IPR019327">
    <property type="entry name" value="WKF"/>
</dbReference>
<dbReference type="PANTHER" id="PTHR22306">
    <property type="entry name" value="CHROMOSOME 7 OPEN READING FRAME 50"/>
    <property type="match status" value="1"/>
</dbReference>
<dbReference type="OrthoDB" id="10261563at2759"/>
<protein>
    <recommendedName>
        <fullName evidence="1">WKF domain-containing protein</fullName>
    </recommendedName>
</protein>
<gene>
    <name evidence="2" type="ORF">APHIGO_LOCUS7603</name>
</gene>
<sequence>MSLKSVLKNKLKIKNPIKSMKKKNKLKHALNISSADTYSKIDGDNVKEYTITDKEENKKIAPEQLLNGKHGNEKHINNDESIEFTTVTKKKRKSTDNDTSLESVPIKKKVTFAADVKSEKDEQKSSAGKLKLISLNKRKKLNYIKKLKAKKNKQKNAKKCEENASAISTPRQERAMEYLMQWKNDRSNWKFKKIYQLWLIKNTYDPLKVSKEHFDILVEYLQTIEGKSRSIIIQSANTVISEFSTSNEGQQELNSSQEVKYQRARTIIQMFE</sequence>
<proteinExistence type="predicted"/>
<reference evidence="2" key="2">
    <citation type="submission" date="2022-10" db="EMBL/GenBank/DDBJ databases">
        <authorList>
            <consortium name="ENA_rothamsted_submissions"/>
            <consortium name="culmorum"/>
            <person name="King R."/>
        </authorList>
    </citation>
    <scope>NUCLEOTIDE SEQUENCE</scope>
</reference>
<evidence type="ECO:0000313" key="2">
    <source>
        <dbReference type="EMBL" id="CAH1726776.1"/>
    </source>
</evidence>
<accession>A0A9P0NM29</accession>
<feature type="domain" description="WKF" evidence="1">
    <location>
        <begin position="177"/>
        <end position="239"/>
    </location>
</feature>
<dbReference type="Proteomes" id="UP001154329">
    <property type="component" value="Chromosome 2"/>
</dbReference>
<evidence type="ECO:0000313" key="3">
    <source>
        <dbReference type="Proteomes" id="UP001154329"/>
    </source>
</evidence>
<dbReference type="PANTHER" id="PTHR22306:SF2">
    <property type="entry name" value="CHROMOSOME 7 OPEN READING FRAME 50"/>
    <property type="match status" value="1"/>
</dbReference>
<dbReference type="Pfam" id="PF10180">
    <property type="entry name" value="WKF"/>
    <property type="match status" value="1"/>
</dbReference>
<keyword evidence="3" id="KW-1185">Reference proteome</keyword>
<reference evidence="2" key="1">
    <citation type="submission" date="2022-02" db="EMBL/GenBank/DDBJ databases">
        <authorList>
            <person name="King R."/>
        </authorList>
    </citation>
    <scope>NUCLEOTIDE SEQUENCE</scope>
</reference>
<dbReference type="EMBL" id="OU899035">
    <property type="protein sequence ID" value="CAH1726776.1"/>
    <property type="molecule type" value="Genomic_DNA"/>
</dbReference>
<evidence type="ECO:0000259" key="1">
    <source>
        <dbReference type="Pfam" id="PF10180"/>
    </source>
</evidence>